<accession>A0ABY5DWK8</accession>
<keyword evidence="2" id="KW-0255">Endonuclease</keyword>
<keyword evidence="2" id="KW-0378">Hydrolase</keyword>
<evidence type="ECO:0000313" key="3">
    <source>
        <dbReference type="Proteomes" id="UP001056035"/>
    </source>
</evidence>
<dbReference type="Gene3D" id="3.40.960.10">
    <property type="entry name" value="VSR Endonuclease"/>
    <property type="match status" value="1"/>
</dbReference>
<evidence type="ECO:0000259" key="1">
    <source>
        <dbReference type="Pfam" id="PF04480"/>
    </source>
</evidence>
<feature type="domain" description="DUF559" evidence="1">
    <location>
        <begin position="227"/>
        <end position="281"/>
    </location>
</feature>
<dbReference type="RefSeq" id="WP_254573079.1">
    <property type="nucleotide sequence ID" value="NZ_CP098502.1"/>
</dbReference>
<gene>
    <name evidence="2" type="ORF">NBH00_09405</name>
</gene>
<dbReference type="InterPro" id="IPR011335">
    <property type="entry name" value="Restrct_endonuc-II-like"/>
</dbReference>
<organism evidence="2 3">
    <name type="scientific">Paraconexibacter antarcticus</name>
    <dbReference type="NCBI Taxonomy" id="2949664"/>
    <lineage>
        <taxon>Bacteria</taxon>
        <taxon>Bacillati</taxon>
        <taxon>Actinomycetota</taxon>
        <taxon>Thermoleophilia</taxon>
        <taxon>Solirubrobacterales</taxon>
        <taxon>Paraconexibacteraceae</taxon>
        <taxon>Paraconexibacter</taxon>
    </lineage>
</organism>
<dbReference type="GO" id="GO:0004519">
    <property type="term" value="F:endonuclease activity"/>
    <property type="evidence" value="ECO:0007669"/>
    <property type="project" value="UniProtKB-KW"/>
</dbReference>
<protein>
    <submittedName>
        <fullName evidence="2">Endonuclease domain-containing protein</fullName>
    </submittedName>
</protein>
<sequence>MQSAIRELASRQDGLVGRWQLAAEEDALKCARADWALRDLRRVFPGVCITGWGPLTQRQIWRAATLTAPDTALHVASAAGLLGMRPDPGRFVTVVRPGNRGATRSGRLRVAYSTTLGPDLTVADGIPTTTAERTLVDLWPHLHAHDRSKMLREALRLGLTTAPALLSALHRHRRRLGATALRTEVLARIDLPFDRCKSDGEAFGLVVLQDAGVPIPEVNARFAGEEADFCWPDLRHIIEIDGPQWHRFKEEDARKTATWVAAGFRVDRIPSDLVFAEPQELLRLAPPPRV</sequence>
<dbReference type="InterPro" id="IPR007569">
    <property type="entry name" value="DUF559"/>
</dbReference>
<dbReference type="Pfam" id="PF04480">
    <property type="entry name" value="DUF559"/>
    <property type="match status" value="1"/>
</dbReference>
<keyword evidence="2" id="KW-0540">Nuclease</keyword>
<dbReference type="SUPFAM" id="SSF52980">
    <property type="entry name" value="Restriction endonuclease-like"/>
    <property type="match status" value="1"/>
</dbReference>
<dbReference type="Proteomes" id="UP001056035">
    <property type="component" value="Chromosome"/>
</dbReference>
<evidence type="ECO:0000313" key="2">
    <source>
        <dbReference type="EMBL" id="UTI66408.1"/>
    </source>
</evidence>
<dbReference type="EMBL" id="CP098502">
    <property type="protein sequence ID" value="UTI66408.1"/>
    <property type="molecule type" value="Genomic_DNA"/>
</dbReference>
<reference evidence="2 3" key="1">
    <citation type="submission" date="2022-06" db="EMBL/GenBank/DDBJ databases">
        <title>Paraconexibacter antarcticus.</title>
        <authorList>
            <person name="Kim C.S."/>
        </authorList>
    </citation>
    <scope>NUCLEOTIDE SEQUENCE [LARGE SCALE GENOMIC DNA]</scope>
    <source>
        <strain evidence="2 3">02-257</strain>
    </source>
</reference>
<keyword evidence="3" id="KW-1185">Reference proteome</keyword>
<proteinExistence type="predicted"/>
<name>A0ABY5DWK8_9ACTN</name>